<protein>
    <submittedName>
        <fullName evidence="2">Uncharacterized protein</fullName>
    </submittedName>
</protein>
<name>A0A2U8W718_9HYPH</name>
<evidence type="ECO:0000313" key="2">
    <source>
        <dbReference type="EMBL" id="AWN41398.1"/>
    </source>
</evidence>
<feature type="chain" id="PRO_5016036328" evidence="1">
    <location>
        <begin position="23"/>
        <end position="115"/>
    </location>
</feature>
<gene>
    <name evidence="2" type="ORF">DK389_13845</name>
</gene>
<dbReference type="RefSeq" id="WP_109890377.1">
    <property type="nucleotide sequence ID" value="NZ_CP029550.1"/>
</dbReference>
<dbReference type="AlphaFoldDB" id="A0A2U8W718"/>
<accession>A0A2U8W718</accession>
<sequence>MRASIPSLLALLALATSLPAHAQGLPSSNLNSINDALAGQAQIRSLQQQQQSDASALRMDLQRNVQFRPGASYAAPVILRRGHGFGPSGPHHTGGIRTGRTRLDRSLDAGICVGC</sequence>
<dbReference type="Proteomes" id="UP000245926">
    <property type="component" value="Chromosome"/>
</dbReference>
<organism evidence="2 3">
    <name type="scientific">Methylobacterium durans</name>
    <dbReference type="NCBI Taxonomy" id="2202825"/>
    <lineage>
        <taxon>Bacteria</taxon>
        <taxon>Pseudomonadati</taxon>
        <taxon>Pseudomonadota</taxon>
        <taxon>Alphaproteobacteria</taxon>
        <taxon>Hyphomicrobiales</taxon>
        <taxon>Methylobacteriaceae</taxon>
        <taxon>Methylobacterium</taxon>
    </lineage>
</organism>
<feature type="signal peptide" evidence="1">
    <location>
        <begin position="1"/>
        <end position="22"/>
    </location>
</feature>
<dbReference type="KEGG" id="mets:DK389_13845"/>
<reference evidence="3" key="1">
    <citation type="submission" date="2018-05" db="EMBL/GenBank/DDBJ databases">
        <title>Complete Genome Sequence of Methylobacterium sp. 17SD2-17.</title>
        <authorList>
            <person name="Srinivasan S."/>
        </authorList>
    </citation>
    <scope>NUCLEOTIDE SEQUENCE [LARGE SCALE GENOMIC DNA]</scope>
    <source>
        <strain evidence="3">17SD2-17</strain>
    </source>
</reference>
<dbReference type="EMBL" id="CP029550">
    <property type="protein sequence ID" value="AWN41398.1"/>
    <property type="molecule type" value="Genomic_DNA"/>
</dbReference>
<keyword evidence="3" id="KW-1185">Reference proteome</keyword>
<evidence type="ECO:0000256" key="1">
    <source>
        <dbReference type="SAM" id="SignalP"/>
    </source>
</evidence>
<keyword evidence="1" id="KW-0732">Signal</keyword>
<proteinExistence type="predicted"/>
<evidence type="ECO:0000313" key="3">
    <source>
        <dbReference type="Proteomes" id="UP000245926"/>
    </source>
</evidence>
<dbReference type="OrthoDB" id="8000139at2"/>